<reference evidence="3 6" key="1">
    <citation type="journal article" date="2009" name="Proc. Natl. Acad. Sci. U.S.A.">
        <title>Biogeography of the Sulfolobus islandicus pan-genome.</title>
        <authorList>
            <person name="Reno M.L."/>
            <person name="Held N.L."/>
            <person name="Fields C.J."/>
            <person name="Burke P.V."/>
            <person name="Whitaker R.J."/>
        </authorList>
    </citation>
    <scope>NUCLEOTIDE SEQUENCE [LARGE SCALE GENOMIC DNA]</scope>
    <source>
        <strain evidence="5">pYN01</strain>
        <strain evidence="3">Y.N.15.51</strain>
        <strain evidence="6">Y.N.15.51 / Yellowstone #2</strain>
        <plasmid evidence="6">Plasmid pYN01</plasmid>
        <plasmid evidence="5">pYN01</plasmid>
    </source>
</reference>
<evidence type="ECO:0000313" key="4">
    <source>
        <dbReference type="EMBL" id="ACP49565.1"/>
    </source>
</evidence>
<gene>
    <name evidence="2" type="ordered locus">YN1551_0452</name>
    <name evidence="3" type="ordered locus">YN1551_1882</name>
    <name evidence="4" type="ordered locus">YN1551_2646</name>
    <name evidence="5" type="ordered locus">YN1551_3214</name>
</gene>
<dbReference type="EMBL" id="CP001405">
    <property type="protein sequence ID" value="ACP50086.1"/>
    <property type="molecule type" value="Genomic_DNA"/>
</dbReference>
<dbReference type="KEGG" id="sin:YN1551_2646"/>
<organism evidence="3 6">
    <name type="scientific">Saccharolobus islandicus (strain Y.N.15.51 / Yellowstone #2)</name>
    <name type="common">Sulfolobus islandicus</name>
    <dbReference type="NCBI Taxonomy" id="419942"/>
    <lineage>
        <taxon>Archaea</taxon>
        <taxon>Thermoproteota</taxon>
        <taxon>Thermoprotei</taxon>
        <taxon>Sulfolobales</taxon>
        <taxon>Sulfolobaceae</taxon>
        <taxon>Saccharolobus</taxon>
    </lineage>
</organism>
<proteinExistence type="predicted"/>
<evidence type="ECO:0000313" key="3">
    <source>
        <dbReference type="EMBL" id="ACP48942.1"/>
    </source>
</evidence>
<dbReference type="GO" id="GO:0003677">
    <property type="term" value="F:DNA binding"/>
    <property type="evidence" value="ECO:0007669"/>
    <property type="project" value="InterPro"/>
</dbReference>
<dbReference type="KEGG" id="sin:YN1551_1882"/>
<feature type="domain" description="Transposase IS4-like" evidence="1">
    <location>
        <begin position="110"/>
        <end position="281"/>
    </location>
</feature>
<dbReference type="EMBL" id="CP001404">
    <property type="protein sequence ID" value="ACP48942.1"/>
    <property type="molecule type" value="Genomic_DNA"/>
</dbReference>
<evidence type="ECO:0000313" key="6">
    <source>
        <dbReference type="Proteomes" id="UP000006818"/>
    </source>
</evidence>
<dbReference type="GO" id="GO:0006313">
    <property type="term" value="P:DNA transposition"/>
    <property type="evidence" value="ECO:0007669"/>
    <property type="project" value="InterPro"/>
</dbReference>
<dbReference type="KEGG" id="sin:YN1551_0452"/>
<evidence type="ECO:0000313" key="2">
    <source>
        <dbReference type="EMBL" id="ACP47612.1"/>
    </source>
</evidence>
<dbReference type="Proteomes" id="UP000006818">
    <property type="component" value="Plasmid pYN01"/>
</dbReference>
<dbReference type="GeneID" id="7811628"/>
<dbReference type="HOGENOM" id="CLU_062982_1_2_2"/>
<dbReference type="EMBL" id="CP001404">
    <property type="protein sequence ID" value="ACP49565.1"/>
    <property type="molecule type" value="Genomic_DNA"/>
</dbReference>
<dbReference type="InterPro" id="IPR053172">
    <property type="entry name" value="Tn903_transposase"/>
</dbReference>
<keyword evidence="5" id="KW-0614">Plasmid</keyword>
<dbReference type="PANTHER" id="PTHR34631:SF3">
    <property type="entry name" value="ISSOD12 TRANSPOSASE TNPA_ISSOD12"/>
    <property type="match status" value="1"/>
</dbReference>
<dbReference type="Pfam" id="PF01609">
    <property type="entry name" value="DDE_Tnp_1"/>
    <property type="match status" value="1"/>
</dbReference>
<dbReference type="GO" id="GO:0004803">
    <property type="term" value="F:transposase activity"/>
    <property type="evidence" value="ECO:0007669"/>
    <property type="project" value="InterPro"/>
</dbReference>
<dbReference type="InterPro" id="IPR053520">
    <property type="entry name" value="Transposase_Tn903"/>
</dbReference>
<dbReference type="RefSeq" id="WP_012717109.1">
    <property type="nucleotide sequence ID" value="NC_012623.1"/>
</dbReference>
<name>C3NII2_SACI1</name>
<evidence type="ECO:0000313" key="5">
    <source>
        <dbReference type="EMBL" id="ACP50086.1"/>
    </source>
</evidence>
<dbReference type="KEGG" id="sin:YN1551_3214"/>
<dbReference type="Proteomes" id="UP000006818">
    <property type="component" value="Chromosome"/>
</dbReference>
<evidence type="ECO:0000259" key="1">
    <source>
        <dbReference type="Pfam" id="PF01609"/>
    </source>
</evidence>
<geneLocation type="plasmid" evidence="5 6">
    <name>pYN01</name>
</geneLocation>
<protein>
    <submittedName>
        <fullName evidence="3">Transposase IS4 family protein</fullName>
    </submittedName>
</protein>
<accession>C3NII2</accession>
<dbReference type="AlphaFoldDB" id="C3NII2"/>
<dbReference type="InterPro" id="IPR002559">
    <property type="entry name" value="Transposase_11"/>
</dbReference>
<dbReference type="NCBIfam" id="NF033579">
    <property type="entry name" value="transpos_IS5_2"/>
    <property type="match status" value="1"/>
</dbReference>
<dbReference type="EMBL" id="CP001404">
    <property type="protein sequence ID" value="ACP47612.1"/>
    <property type="molecule type" value="Genomic_DNA"/>
</dbReference>
<dbReference type="PANTHER" id="PTHR34631">
    <property type="match status" value="1"/>
</dbReference>
<sequence length="299" mass="34969">MGKSKYKRDWSKYDENVITRYELMFPFYVFQHWWELLAEENRNAKKTYKAPKEFNDFLAFLHLFLPYRAIEGVLRALERLKIIPTSLDYSTIWERVRNMNIKFPEANDQLEVIADATGISTNKGGQYIIAKWGKTKDSKFLKIEIVMDKDQFNVINAEVTSNEVQTAVKTVKDLQDKGKKVKKFYGDKAYDANEVYKTGVEVVVPPRENASTRRGHPARRKAVREFKRLGYNRWREERGYGVRWRIESLFSAVKRTFGESVRATSFLGQVVEAKLKFWAYAWMVHLANSLVGRAPGIRV</sequence>